<dbReference type="PROSITE" id="PS51103">
    <property type="entry name" value="PTS_EIIC_TYPE_1"/>
    <property type="match status" value="1"/>
</dbReference>
<feature type="domain" description="PTS EIIB type-1" evidence="13">
    <location>
        <begin position="383"/>
        <end position="465"/>
    </location>
</feature>
<comment type="caution">
    <text evidence="15">The sequence shown here is derived from an EMBL/GenBank/DDBJ whole genome shotgun (WGS) entry which is preliminary data.</text>
</comment>
<feature type="transmembrane region" description="Helical" evidence="12">
    <location>
        <begin position="135"/>
        <end position="156"/>
    </location>
</feature>
<feature type="transmembrane region" description="Helical" evidence="12">
    <location>
        <begin position="261"/>
        <end position="279"/>
    </location>
</feature>
<evidence type="ECO:0000256" key="4">
    <source>
        <dbReference type="ARBA" id="ARBA00022597"/>
    </source>
</evidence>
<gene>
    <name evidence="15" type="ORF">O166_23515</name>
</gene>
<dbReference type="PANTHER" id="PTHR30009">
    <property type="entry name" value="CYTOCHROME C-TYPE SYNTHESIS PROTEIN AND PTS TRANSMEMBRANE COMPONENT"/>
    <property type="match status" value="1"/>
</dbReference>
<dbReference type="Gene3D" id="3.30.1360.60">
    <property type="entry name" value="Glucose permease domain IIB"/>
    <property type="match status" value="1"/>
</dbReference>
<evidence type="ECO:0000259" key="14">
    <source>
        <dbReference type="PROSITE" id="PS51103"/>
    </source>
</evidence>
<dbReference type="InterPro" id="IPR013013">
    <property type="entry name" value="PTS_EIIC_1"/>
</dbReference>
<sequence length="480" mass="50353">MSTLNKFAGIQQLGRALMLPIAVLPVAGLLLRLGQPDLLDIKIMAQAGDAIFGNLALIFAIGVAVGFAKDNNGTSGLAGAIGFLVLTAVLKVIDDKINMGVLSGILSGLIAGYLYNRYKDIKLPSYLAFFGGKRFVPIVTGFSMLILGAVLGYIWPPIQHGIDSVGKWLIGAGEIGVFFYGVLNRILIVTGLHHILNTMVWFQVGDFTNAAGKLVHGDLTRFFAGDKTAGMFMSGFFPVMMFGLPAACLAMYRTAKPENRAAVGGLLFSMALTAMLTGVTEPVEFAFMFLAPALYAIHAVLTGLAMAIMQTLDVKLGFGFSAGLFDYLLNFGLATKPLLLLPVGAAYFIVYYGLFVFFIRKFDLKTPGREDVMVAVAEVGAGTGRARAFIDALGGAANLKSVDACTTRLRLQVASNDKVNEAALKALGSRGLIKPAAGSVQVVLGPEADLIADEIRGALGSAAAEPQAAAPAVAGSLASA</sequence>
<dbReference type="PROSITE" id="PS51098">
    <property type="entry name" value="PTS_EIIB_TYPE_1"/>
    <property type="match status" value="1"/>
</dbReference>
<keyword evidence="6" id="KW-0598">Phosphotransferase system</keyword>
<dbReference type="NCBIfam" id="TIGR01998">
    <property type="entry name" value="PTS-II-BC-nag"/>
    <property type="match status" value="1"/>
</dbReference>
<evidence type="ECO:0000256" key="3">
    <source>
        <dbReference type="ARBA" id="ARBA00022475"/>
    </source>
</evidence>
<feature type="transmembrane region" description="Helical" evidence="12">
    <location>
        <begin position="285"/>
        <end position="309"/>
    </location>
</feature>
<name>A0ABN0N8Y0_9NEIS</name>
<dbReference type="InterPro" id="IPR018113">
    <property type="entry name" value="PTrfase_EIIB_Cys"/>
</dbReference>
<evidence type="ECO:0000256" key="9">
    <source>
        <dbReference type="ARBA" id="ARBA00022989"/>
    </source>
</evidence>
<dbReference type="InterPro" id="IPR003352">
    <property type="entry name" value="PTS_EIIC"/>
</dbReference>
<comment type="subcellular location">
    <subcellularLocation>
        <location evidence="1">Cell membrane</location>
        <topology evidence="1">Multi-pass membrane protein</topology>
    </subcellularLocation>
</comment>
<feature type="transmembrane region" description="Helical" evidence="12">
    <location>
        <begin position="168"/>
        <end position="192"/>
    </location>
</feature>
<keyword evidence="3" id="KW-1003">Cell membrane</keyword>
<evidence type="ECO:0000256" key="7">
    <source>
        <dbReference type="ARBA" id="ARBA00022692"/>
    </source>
</evidence>
<keyword evidence="4" id="KW-0762">Sugar transport</keyword>
<dbReference type="Proteomes" id="UP000016426">
    <property type="component" value="Unassembled WGS sequence"/>
</dbReference>
<feature type="transmembrane region" description="Helical" evidence="12">
    <location>
        <begin position="43"/>
        <end position="67"/>
    </location>
</feature>
<evidence type="ECO:0000256" key="10">
    <source>
        <dbReference type="ARBA" id="ARBA00023136"/>
    </source>
</evidence>
<dbReference type="EMBL" id="AVPH01000122">
    <property type="protein sequence ID" value="ERE13621.1"/>
    <property type="molecule type" value="Genomic_DNA"/>
</dbReference>
<evidence type="ECO:0000313" key="15">
    <source>
        <dbReference type="EMBL" id="ERE13621.1"/>
    </source>
</evidence>
<evidence type="ECO:0000256" key="2">
    <source>
        <dbReference type="ARBA" id="ARBA00022448"/>
    </source>
</evidence>
<evidence type="ECO:0000256" key="6">
    <source>
        <dbReference type="ARBA" id="ARBA00022683"/>
    </source>
</evidence>
<feature type="domain" description="PTS EIIC type-1" evidence="14">
    <location>
        <begin position="4"/>
        <end position="371"/>
    </location>
</feature>
<feature type="transmembrane region" description="Helical" evidence="12">
    <location>
        <begin position="12"/>
        <end position="31"/>
    </location>
</feature>
<feature type="transmembrane region" description="Helical" evidence="12">
    <location>
        <begin position="73"/>
        <end position="90"/>
    </location>
</feature>
<dbReference type="RefSeq" id="WP_021476256.1">
    <property type="nucleotide sequence ID" value="NZ_AVPH01000122.1"/>
</dbReference>
<evidence type="ECO:0000256" key="1">
    <source>
        <dbReference type="ARBA" id="ARBA00004651"/>
    </source>
</evidence>
<dbReference type="InterPro" id="IPR036878">
    <property type="entry name" value="Glu_permease_IIB"/>
</dbReference>
<keyword evidence="7 12" id="KW-0812">Transmembrane</keyword>
<evidence type="ECO:0000256" key="8">
    <source>
        <dbReference type="ARBA" id="ARBA00022777"/>
    </source>
</evidence>
<feature type="transmembrane region" description="Helical" evidence="12">
    <location>
        <begin position="229"/>
        <end position="249"/>
    </location>
</feature>
<dbReference type="Pfam" id="PF02378">
    <property type="entry name" value="PTS_EIIC"/>
    <property type="match status" value="1"/>
</dbReference>
<keyword evidence="10 12" id="KW-0472">Membrane</keyword>
<keyword evidence="9 12" id="KW-1133">Transmembrane helix</keyword>
<dbReference type="PANTHER" id="PTHR30009:SF4">
    <property type="entry name" value="PTS SYSTEM N-ACETYLGLUCOSAMINE-SPECIFIC EIICBA COMPONENT"/>
    <property type="match status" value="1"/>
</dbReference>
<feature type="transmembrane region" description="Helical" evidence="12">
    <location>
        <begin position="97"/>
        <end position="115"/>
    </location>
</feature>
<feature type="non-terminal residue" evidence="15">
    <location>
        <position position="480"/>
    </location>
</feature>
<organism evidence="15 16">
    <name type="scientific">Pseudogulbenkiania ferrooxidans EGD-HP2</name>
    <dbReference type="NCBI Taxonomy" id="1388764"/>
    <lineage>
        <taxon>Bacteria</taxon>
        <taxon>Pseudomonadati</taxon>
        <taxon>Pseudomonadota</taxon>
        <taxon>Betaproteobacteria</taxon>
        <taxon>Neisseriales</taxon>
        <taxon>Chromobacteriaceae</taxon>
        <taxon>Pseudogulbenkiania</taxon>
    </lineage>
</organism>
<keyword evidence="8" id="KW-0418">Kinase</keyword>
<dbReference type="NCBIfam" id="TIGR00826">
    <property type="entry name" value="EIIB_glc"/>
    <property type="match status" value="1"/>
</dbReference>
<dbReference type="InterPro" id="IPR001996">
    <property type="entry name" value="PTS_IIB_1"/>
</dbReference>
<dbReference type="InterPro" id="IPR010974">
    <property type="entry name" value="PTS_IIBC_nag"/>
</dbReference>
<keyword evidence="2" id="KW-0813">Transport</keyword>
<feature type="active site" description="Phosphocysteine intermediate; for EIIB activity" evidence="11">
    <location>
        <position position="405"/>
    </location>
</feature>
<dbReference type="CDD" id="cd00212">
    <property type="entry name" value="PTS_IIB_glc"/>
    <property type="match status" value="1"/>
</dbReference>
<dbReference type="Pfam" id="PF00367">
    <property type="entry name" value="PTS_EIIB"/>
    <property type="match status" value="1"/>
</dbReference>
<keyword evidence="5" id="KW-0808">Transferase</keyword>
<proteinExistence type="predicted"/>
<accession>A0ABN0N8Y0</accession>
<protein>
    <submittedName>
        <fullName evidence="15">N-acetyl-D-glucosamine phosphotransferase system transporter</fullName>
    </submittedName>
</protein>
<evidence type="ECO:0000256" key="12">
    <source>
        <dbReference type="SAM" id="Phobius"/>
    </source>
</evidence>
<evidence type="ECO:0000259" key="13">
    <source>
        <dbReference type="PROSITE" id="PS51098"/>
    </source>
</evidence>
<evidence type="ECO:0000313" key="16">
    <source>
        <dbReference type="Proteomes" id="UP000016426"/>
    </source>
</evidence>
<reference evidence="15 16" key="1">
    <citation type="journal article" date="2013" name="Genome Announc.">
        <title>Genome Sequence of the Pigment-Producing Bacterium Pseudogulbenkiania ferrooxidans, Isolated from Loktak Lake.</title>
        <authorList>
            <person name="Puranik S."/>
            <person name="Talkal R."/>
            <person name="Qureshi A."/>
            <person name="Khardenavis A."/>
            <person name="Kapley A."/>
            <person name="Purohit H.J."/>
        </authorList>
    </citation>
    <scope>NUCLEOTIDE SEQUENCE [LARGE SCALE GENOMIC DNA]</scope>
    <source>
        <strain evidence="15 16">EGD-HP2</strain>
    </source>
</reference>
<evidence type="ECO:0000256" key="11">
    <source>
        <dbReference type="PROSITE-ProRule" id="PRU00421"/>
    </source>
</evidence>
<feature type="transmembrane region" description="Helical" evidence="12">
    <location>
        <begin position="339"/>
        <end position="359"/>
    </location>
</feature>
<dbReference type="InterPro" id="IPR050429">
    <property type="entry name" value="PTS_Glucose_EIICBA"/>
</dbReference>
<keyword evidence="16" id="KW-1185">Reference proteome</keyword>
<evidence type="ECO:0000256" key="5">
    <source>
        <dbReference type="ARBA" id="ARBA00022679"/>
    </source>
</evidence>
<dbReference type="SUPFAM" id="SSF55604">
    <property type="entry name" value="Glucose permease domain IIB"/>
    <property type="match status" value="1"/>
</dbReference>